<proteinExistence type="predicted"/>
<dbReference type="GeneID" id="54474941"/>
<dbReference type="RefSeq" id="XP_033588339.1">
    <property type="nucleotide sequence ID" value="XM_033733939.1"/>
</dbReference>
<keyword evidence="2" id="KW-1185">Reference proteome</keyword>
<sequence>MLHGCCADDPEAVDELTLTPGVEDCMTSRISYTTTTTRGSRLDATDWTWHVIQHTLTPPAQEDEWPELVVKRECNAGGMHGVVCIAAIRHTPPAHRCLFDETFEKVQPLPSFRGMQSGFRPSIRRRSMRLPGSRERHARGISDRCKLACMLLP</sequence>
<name>A0A6A6PNW6_9PEZI</name>
<dbReference type="EMBL" id="MU001637">
    <property type="protein sequence ID" value="KAF2481769.1"/>
    <property type="molecule type" value="Genomic_DNA"/>
</dbReference>
<gene>
    <name evidence="1" type="ORF">BDY17DRAFT_299636</name>
</gene>
<organism evidence="1 2">
    <name type="scientific">Neohortaea acidophila</name>
    <dbReference type="NCBI Taxonomy" id="245834"/>
    <lineage>
        <taxon>Eukaryota</taxon>
        <taxon>Fungi</taxon>
        <taxon>Dikarya</taxon>
        <taxon>Ascomycota</taxon>
        <taxon>Pezizomycotina</taxon>
        <taxon>Dothideomycetes</taxon>
        <taxon>Dothideomycetidae</taxon>
        <taxon>Mycosphaerellales</taxon>
        <taxon>Teratosphaeriaceae</taxon>
        <taxon>Neohortaea</taxon>
    </lineage>
</organism>
<protein>
    <submittedName>
        <fullName evidence="1">Uncharacterized protein</fullName>
    </submittedName>
</protein>
<accession>A0A6A6PNW6</accession>
<dbReference type="Proteomes" id="UP000799767">
    <property type="component" value="Unassembled WGS sequence"/>
</dbReference>
<dbReference type="AlphaFoldDB" id="A0A6A6PNW6"/>
<reference evidence="1" key="1">
    <citation type="journal article" date="2020" name="Stud. Mycol.">
        <title>101 Dothideomycetes genomes: a test case for predicting lifestyles and emergence of pathogens.</title>
        <authorList>
            <person name="Haridas S."/>
            <person name="Albert R."/>
            <person name="Binder M."/>
            <person name="Bloem J."/>
            <person name="Labutti K."/>
            <person name="Salamov A."/>
            <person name="Andreopoulos B."/>
            <person name="Baker S."/>
            <person name="Barry K."/>
            <person name="Bills G."/>
            <person name="Bluhm B."/>
            <person name="Cannon C."/>
            <person name="Castanera R."/>
            <person name="Culley D."/>
            <person name="Daum C."/>
            <person name="Ezra D."/>
            <person name="Gonzalez J."/>
            <person name="Henrissat B."/>
            <person name="Kuo A."/>
            <person name="Liang C."/>
            <person name="Lipzen A."/>
            <person name="Lutzoni F."/>
            <person name="Magnuson J."/>
            <person name="Mondo S."/>
            <person name="Nolan M."/>
            <person name="Ohm R."/>
            <person name="Pangilinan J."/>
            <person name="Park H.-J."/>
            <person name="Ramirez L."/>
            <person name="Alfaro M."/>
            <person name="Sun H."/>
            <person name="Tritt A."/>
            <person name="Yoshinaga Y."/>
            <person name="Zwiers L.-H."/>
            <person name="Turgeon B."/>
            <person name="Goodwin S."/>
            <person name="Spatafora J."/>
            <person name="Crous P."/>
            <person name="Grigoriev I."/>
        </authorList>
    </citation>
    <scope>NUCLEOTIDE SEQUENCE</scope>
    <source>
        <strain evidence="1">CBS 113389</strain>
    </source>
</reference>
<evidence type="ECO:0000313" key="2">
    <source>
        <dbReference type="Proteomes" id="UP000799767"/>
    </source>
</evidence>
<evidence type="ECO:0000313" key="1">
    <source>
        <dbReference type="EMBL" id="KAF2481769.1"/>
    </source>
</evidence>